<dbReference type="FunFam" id="2.30.38.10:FF:000001">
    <property type="entry name" value="Non-ribosomal peptide synthetase PvdI"/>
    <property type="match status" value="1"/>
</dbReference>
<sequence>MTGTPADRPVRGLVERFERAVASAPGATAVLLDGERTTYGELGGTVDRLSALIRERTVPGDVVALRLGPGPGLVAGMLAVLKSGRAYLPLDPAYPRDRLAFMAADAGAALVLADPARPDGLPADAPPVLQVDALPAVVDAPGAPDGEEGASTSPDAPAYVIYTSGSTGRPKGVAVGHRSLLELISWSAGRYGITPADRVLPTHAVAFDAASRELLLPLTEGAALVFTGGERRLDPEVLLPAIEEHRVTLLDVVPSLLRRMLDHPDAARRLASLRFVVCGGEELAPEVCARFHATVPGAELVNQYGPTEATVAVTAWTSRKEGNGPRVPIGRPLPGVRAYVLDDAARPVPDGTPGELVIGGTCLAYGYLGRAGLTAGRFLPDPFAGLPGARMYRTGDLARRRPDGTLEFLGRADDQVKIRGYRIEPGEIAAVLRGHPGLADAVVAPVPGDRGEPILVAYTVPAGPPVPDADLYAHLMERLPDFMLPARIVPLAELPLTRTGKVDRARLPAAAPGTVPRVAPRDHAEAVIAGIWARVLDRPDVGALDDFFALGGDSLLATRVMVRVREALGADLPTRALFLHRTVERLAAAASDAPSTRGAPPPRPRERADHRPLSLAQQRLWFLDQLTPGMLAYNTCKAYRVGSALDAGALGAALRAVAERHEVLRSRFRTVGGEPRQVADRAERIRLEVADVSGAADPEAAARELARAEAETPFDLAEGPLLRARLLRLGAADHVLVVVAHHAVFDGWSLRIFEADLSAAYAMAAGGRTPRLEPLAVQYTDFAVWQREHLPDSLLKRRLAYWRERLDGAPMTLELPADRPRPAVPSYLGDVVEFTVPAAVAAPLRSMARERGVTPFMVAMAAYQVLIARHTGRRDFVVGCPSAGRSHPELEDLIGFFVNSLPLRADLSGRPGFSEVVDRVRETLLQALAHQDLPFERLVEELAPPRDLSRNPVIQVWFDLFTPGAGLDLAGAPAGRFASGLVTTRFDVELHLAETPSGALSGELIYAADLFEAGTMRRFADHYVNLLTAVAADPDALVWSIDVLSAEENRRLLVEWNDTAVAVDDTRTLAGVFQDQAAATPEGLAVVWDGGSLTFGDLNAEANRLAWWLRGKGVGPETVVGVLLPRGPDQIVTILAILKAGGAYLPLDPAHPDDRIAFQLEDARAALTVTDQALAGRLPAGVEAVRADTDQDHWAGGPVGDPPEGHPDDLCYVIYTSGSTGRPKGVAMSHRPLLNLLHWQRARTTVPGPTLQFSSLNFDISVQEIFSTWQAGGHIVLLSNDQRRDPQQMIEIIARHRVRRLFCPPMVLEQLTHTQHQHDGQGHDRLELVEITTAGDRLHLNTEVRRFLEGLPAAGEGRLRLDNHYGPTEAHVITGHDMTGDPAHWPSDPPVGAPIANTRIYLLDPDLHPVPPGVPGEVCVGGAGLARGYLGRPDLTAAAFIPDPHATTPGARLYRTGDLARWNTDGTLDFLGRIDHQLKIRGYRIEPGEIHTTLLQHPAITDTHITTTQTPAGDVQLTAYIIPKPGQRPTTHELRAHLKQSLPDYMIPTHYITLDRFPLTPTGKLDQKALPAPESPRAHAEPGSGGAALTGTQRRLADIWAQTLNTPRVDPDDDFFDLGGHSLLATQVMNRIREAFGIRLPLRLLFENPTVSGLADAVEAALLAEIEAMTDDEVAAAIGALDSPPSTEDAT</sequence>
<feature type="domain" description="Carrier" evidence="6">
    <location>
        <begin position="519"/>
        <end position="594"/>
    </location>
</feature>
<organism evidence="7 8">
    <name type="scientific">Actinomadura viridis</name>
    <dbReference type="NCBI Taxonomy" id="58110"/>
    <lineage>
        <taxon>Bacteria</taxon>
        <taxon>Bacillati</taxon>
        <taxon>Actinomycetota</taxon>
        <taxon>Actinomycetes</taxon>
        <taxon>Streptosporangiales</taxon>
        <taxon>Thermomonosporaceae</taxon>
        <taxon>Actinomadura</taxon>
    </lineage>
</organism>
<feature type="region of interest" description="Disordered" evidence="5">
    <location>
        <begin position="1563"/>
        <end position="1589"/>
    </location>
</feature>
<dbReference type="Pfam" id="PF13193">
    <property type="entry name" value="AMP-binding_C"/>
    <property type="match status" value="2"/>
</dbReference>
<dbReference type="SUPFAM" id="SSF56801">
    <property type="entry name" value="Acetyl-CoA synthetase-like"/>
    <property type="match status" value="2"/>
</dbReference>
<dbReference type="CDD" id="cd05930">
    <property type="entry name" value="A_NRPS"/>
    <property type="match status" value="2"/>
</dbReference>
<dbReference type="Gene3D" id="1.10.1200.10">
    <property type="entry name" value="ACP-like"/>
    <property type="match status" value="2"/>
</dbReference>
<dbReference type="GO" id="GO:0072330">
    <property type="term" value="P:monocarboxylic acid biosynthetic process"/>
    <property type="evidence" value="ECO:0007669"/>
    <property type="project" value="UniProtKB-ARBA"/>
</dbReference>
<dbReference type="NCBIfam" id="TIGR01733">
    <property type="entry name" value="AA-adenyl-dom"/>
    <property type="match status" value="2"/>
</dbReference>
<dbReference type="CDD" id="cd19531">
    <property type="entry name" value="LCL_NRPS-like"/>
    <property type="match status" value="1"/>
</dbReference>
<dbReference type="FunFam" id="1.10.1200.10:FF:000005">
    <property type="entry name" value="Nonribosomal peptide synthetase 1"/>
    <property type="match status" value="1"/>
</dbReference>
<reference evidence="7" key="1">
    <citation type="submission" date="2020-11" db="EMBL/GenBank/DDBJ databases">
        <title>Sequencing the genomes of 1000 actinobacteria strains.</title>
        <authorList>
            <person name="Klenk H.-P."/>
        </authorList>
    </citation>
    <scope>NUCLEOTIDE SEQUENCE</scope>
    <source>
        <strain evidence="7">DSM 43175</strain>
    </source>
</reference>
<dbReference type="InterPro" id="IPR042099">
    <property type="entry name" value="ANL_N_sf"/>
</dbReference>
<dbReference type="InterPro" id="IPR010071">
    <property type="entry name" value="AA_adenyl_dom"/>
</dbReference>
<dbReference type="GO" id="GO:0031177">
    <property type="term" value="F:phosphopantetheine binding"/>
    <property type="evidence" value="ECO:0007669"/>
    <property type="project" value="InterPro"/>
</dbReference>
<dbReference type="InterPro" id="IPR020806">
    <property type="entry name" value="PKS_PP-bd"/>
</dbReference>
<dbReference type="InterPro" id="IPR023213">
    <property type="entry name" value="CAT-like_dom_sf"/>
</dbReference>
<dbReference type="PANTHER" id="PTHR45527">
    <property type="entry name" value="NONRIBOSOMAL PEPTIDE SYNTHETASE"/>
    <property type="match status" value="1"/>
</dbReference>
<dbReference type="Gene3D" id="3.40.50.12780">
    <property type="entry name" value="N-terminal domain of ligase-like"/>
    <property type="match status" value="1"/>
</dbReference>
<dbReference type="FunFam" id="3.40.50.980:FF:000001">
    <property type="entry name" value="Non-ribosomal peptide synthetase"/>
    <property type="match status" value="1"/>
</dbReference>
<dbReference type="FunFam" id="1.10.1200.10:FF:000016">
    <property type="entry name" value="Non-ribosomal peptide synthase"/>
    <property type="match status" value="1"/>
</dbReference>
<protein>
    <submittedName>
        <fullName evidence="7">Amino acid adenylation domain-containing protein</fullName>
    </submittedName>
</protein>
<keyword evidence="4" id="KW-0597">Phosphoprotein</keyword>
<dbReference type="GO" id="GO:0003824">
    <property type="term" value="F:catalytic activity"/>
    <property type="evidence" value="ECO:0007669"/>
    <property type="project" value="InterPro"/>
</dbReference>
<keyword evidence="8" id="KW-1185">Reference proteome</keyword>
<evidence type="ECO:0000256" key="1">
    <source>
        <dbReference type="ARBA" id="ARBA00001957"/>
    </source>
</evidence>
<comment type="similarity">
    <text evidence="2">Belongs to the ATP-dependent AMP-binding enzyme family.</text>
</comment>
<gene>
    <name evidence="7" type="ORF">IW256_004656</name>
</gene>
<dbReference type="GO" id="GO:0005829">
    <property type="term" value="C:cytosol"/>
    <property type="evidence" value="ECO:0007669"/>
    <property type="project" value="TreeGrafter"/>
</dbReference>
<dbReference type="InterPro" id="IPR045851">
    <property type="entry name" value="AMP-bd_C_sf"/>
</dbReference>
<dbReference type="PANTHER" id="PTHR45527:SF1">
    <property type="entry name" value="FATTY ACID SYNTHASE"/>
    <property type="match status" value="1"/>
</dbReference>
<dbReference type="NCBIfam" id="NF003417">
    <property type="entry name" value="PRK04813.1"/>
    <property type="match status" value="2"/>
</dbReference>
<dbReference type="FunFam" id="3.40.50.12780:FF:000012">
    <property type="entry name" value="Non-ribosomal peptide synthetase"/>
    <property type="match status" value="1"/>
</dbReference>
<evidence type="ECO:0000259" key="6">
    <source>
        <dbReference type="PROSITE" id="PS50075"/>
    </source>
</evidence>
<evidence type="ECO:0000256" key="5">
    <source>
        <dbReference type="SAM" id="MobiDB-lite"/>
    </source>
</evidence>
<dbReference type="Gene3D" id="2.30.38.10">
    <property type="entry name" value="Luciferase, Domain 3"/>
    <property type="match status" value="1"/>
</dbReference>
<dbReference type="Pfam" id="PF00550">
    <property type="entry name" value="PP-binding"/>
    <property type="match status" value="2"/>
</dbReference>
<dbReference type="InterPro" id="IPR036736">
    <property type="entry name" value="ACP-like_sf"/>
</dbReference>
<dbReference type="Pfam" id="PF00668">
    <property type="entry name" value="Condensation"/>
    <property type="match status" value="1"/>
</dbReference>
<evidence type="ECO:0000256" key="3">
    <source>
        <dbReference type="ARBA" id="ARBA00022450"/>
    </source>
</evidence>
<dbReference type="GO" id="GO:0043041">
    <property type="term" value="P:amino acid activation for nonribosomal peptide biosynthetic process"/>
    <property type="evidence" value="ECO:0007669"/>
    <property type="project" value="TreeGrafter"/>
</dbReference>
<dbReference type="SUPFAM" id="SSF52777">
    <property type="entry name" value="CoA-dependent acyltransferases"/>
    <property type="match status" value="2"/>
</dbReference>
<accession>A0A931GK76</accession>
<proteinExistence type="inferred from homology"/>
<feature type="region of interest" description="Disordered" evidence="5">
    <location>
        <begin position="589"/>
        <end position="611"/>
    </location>
</feature>
<feature type="domain" description="Carrier" evidence="6">
    <location>
        <begin position="1587"/>
        <end position="1662"/>
    </location>
</feature>
<dbReference type="FunFam" id="3.30.300.30:FF:000010">
    <property type="entry name" value="Enterobactin synthetase component F"/>
    <property type="match status" value="1"/>
</dbReference>
<dbReference type="GO" id="GO:0044550">
    <property type="term" value="P:secondary metabolite biosynthetic process"/>
    <property type="evidence" value="ECO:0007669"/>
    <property type="project" value="UniProtKB-ARBA"/>
</dbReference>
<dbReference type="Pfam" id="PF00501">
    <property type="entry name" value="AMP-binding"/>
    <property type="match status" value="2"/>
</dbReference>
<dbReference type="Proteomes" id="UP000614047">
    <property type="component" value="Unassembled WGS sequence"/>
</dbReference>
<dbReference type="SMART" id="SM00823">
    <property type="entry name" value="PKS_PP"/>
    <property type="match status" value="2"/>
</dbReference>
<dbReference type="InterPro" id="IPR009081">
    <property type="entry name" value="PP-bd_ACP"/>
</dbReference>
<keyword evidence="3" id="KW-0596">Phosphopantetheine</keyword>
<evidence type="ECO:0000313" key="8">
    <source>
        <dbReference type="Proteomes" id="UP000614047"/>
    </source>
</evidence>
<comment type="caution">
    <text evidence="7">The sequence shown here is derived from an EMBL/GenBank/DDBJ whole genome shotgun (WGS) entry which is preliminary data.</text>
</comment>
<dbReference type="PROSITE" id="PS50075">
    <property type="entry name" value="CARRIER"/>
    <property type="match status" value="2"/>
</dbReference>
<dbReference type="Gene3D" id="3.30.300.30">
    <property type="match status" value="2"/>
</dbReference>
<dbReference type="Gene3D" id="3.40.50.980">
    <property type="match status" value="2"/>
</dbReference>
<dbReference type="EMBL" id="JADOUA010000001">
    <property type="protein sequence ID" value="MBG6090543.1"/>
    <property type="molecule type" value="Genomic_DNA"/>
</dbReference>
<dbReference type="Gene3D" id="3.30.559.10">
    <property type="entry name" value="Chloramphenicol acetyltransferase-like domain"/>
    <property type="match status" value="1"/>
</dbReference>
<dbReference type="InterPro" id="IPR020845">
    <property type="entry name" value="AMP-binding_CS"/>
</dbReference>
<dbReference type="SUPFAM" id="SSF47336">
    <property type="entry name" value="ACP-like"/>
    <property type="match status" value="2"/>
</dbReference>
<comment type="cofactor">
    <cofactor evidence="1">
        <name>pantetheine 4'-phosphate</name>
        <dbReference type="ChEBI" id="CHEBI:47942"/>
    </cofactor>
</comment>
<dbReference type="InterPro" id="IPR001242">
    <property type="entry name" value="Condensation_dom"/>
</dbReference>
<dbReference type="InterPro" id="IPR000873">
    <property type="entry name" value="AMP-dep_synth/lig_dom"/>
</dbReference>
<dbReference type="Gene3D" id="3.30.559.30">
    <property type="entry name" value="Nonribosomal peptide synthetase, condensation domain"/>
    <property type="match status" value="1"/>
</dbReference>
<name>A0A931GK76_9ACTN</name>
<evidence type="ECO:0000313" key="7">
    <source>
        <dbReference type="EMBL" id="MBG6090543.1"/>
    </source>
</evidence>
<dbReference type="RefSeq" id="WP_197012993.1">
    <property type="nucleotide sequence ID" value="NZ_JADOUA010000001.1"/>
</dbReference>
<dbReference type="PROSITE" id="PS00455">
    <property type="entry name" value="AMP_BINDING"/>
    <property type="match status" value="2"/>
</dbReference>
<dbReference type="GO" id="GO:0008610">
    <property type="term" value="P:lipid biosynthetic process"/>
    <property type="evidence" value="ECO:0007669"/>
    <property type="project" value="UniProtKB-ARBA"/>
</dbReference>
<evidence type="ECO:0000256" key="2">
    <source>
        <dbReference type="ARBA" id="ARBA00006432"/>
    </source>
</evidence>
<evidence type="ECO:0000256" key="4">
    <source>
        <dbReference type="ARBA" id="ARBA00022553"/>
    </source>
</evidence>
<dbReference type="InterPro" id="IPR025110">
    <property type="entry name" value="AMP-bd_C"/>
</dbReference>